<feature type="signal peptide" evidence="2">
    <location>
        <begin position="1"/>
        <end position="33"/>
    </location>
</feature>
<dbReference type="Pfam" id="PF03629">
    <property type="entry name" value="SASA"/>
    <property type="match status" value="1"/>
</dbReference>
<dbReference type="SUPFAM" id="SSF52266">
    <property type="entry name" value="SGNH hydrolase"/>
    <property type="match status" value="1"/>
</dbReference>
<dbReference type="InterPro" id="IPR005181">
    <property type="entry name" value="SASA"/>
</dbReference>
<dbReference type="Gene3D" id="3.40.50.1110">
    <property type="entry name" value="SGNH hydrolase"/>
    <property type="match status" value="1"/>
</dbReference>
<dbReference type="EMBL" id="CACRSS010000004">
    <property type="protein sequence ID" value="VYS99378.1"/>
    <property type="molecule type" value="Genomic_DNA"/>
</dbReference>
<proteinExistence type="predicted"/>
<evidence type="ECO:0000256" key="1">
    <source>
        <dbReference type="ARBA" id="ARBA00022801"/>
    </source>
</evidence>
<organism evidence="4">
    <name type="scientific">Akkermansia muciniphila</name>
    <dbReference type="NCBI Taxonomy" id="239935"/>
    <lineage>
        <taxon>Bacteria</taxon>
        <taxon>Pseudomonadati</taxon>
        <taxon>Verrucomicrobiota</taxon>
        <taxon>Verrucomicrobiia</taxon>
        <taxon>Verrucomicrobiales</taxon>
        <taxon>Akkermansiaceae</taxon>
        <taxon>Akkermansia</taxon>
    </lineage>
</organism>
<keyword evidence="2" id="KW-0732">Signal</keyword>
<feature type="chain" id="PRO_5026821638" description="Sialate O-acetylesterase domain-containing protein" evidence="2">
    <location>
        <begin position="34"/>
        <end position="448"/>
    </location>
</feature>
<sequence length="448" mass="49265">MTMIQRIVMKVSTCFSTGVLFCLLMAGSPYGLAEKPVLTDWNYLPSYGQSLSVGWTAKPVVTTEQKNGNLMFKGGVRPFEGSNDRSAVIPLVEGISPDGARGETPVSGAAGNFMRLLKKRASGKASKARFLCSADGVGGVSIGVLSKGNAPYQRILDDLTAGRELASKAGKSFSMPCFLWTQGETDQQDRKTGEWYKEKMRALIQDINADAKAVTGQKNDVLCFGYQVASHLNYFAQNPTDYPAIAVAQLDLALEKDSRYIMTTPMYHFSYSDGVHLTAPMSRLYGEYAGYVMYKVLVEGVHWKPIHPVAHAVGRKGQDWTVDVKFFVPVPPLALDTKTILDPGNYGFSLVNGLGEPLEIKSVTLNGRDAVRIIMSSDPSGCHLRYGMTLKEKLPSGPRTGARGCLRDSQGEKVKTRIQDVVYRMDNWCPFFDYPLDSRNGMNKTKSR</sequence>
<dbReference type="AlphaFoldDB" id="A0A6N2T3N1"/>
<evidence type="ECO:0000259" key="3">
    <source>
        <dbReference type="Pfam" id="PF03629"/>
    </source>
</evidence>
<name>A0A6N2T3N1_9BACT</name>
<accession>A0A6N2T3N1</accession>
<dbReference type="OrthoDB" id="1062066at2"/>
<evidence type="ECO:0000313" key="4">
    <source>
        <dbReference type="EMBL" id="VYS99378.1"/>
    </source>
</evidence>
<gene>
    <name evidence="4" type="ORF">AMLFYP55_02401</name>
</gene>
<keyword evidence="1" id="KW-0378">Hydrolase</keyword>
<dbReference type="GO" id="GO:0016788">
    <property type="term" value="F:hydrolase activity, acting on ester bonds"/>
    <property type="evidence" value="ECO:0007669"/>
    <property type="project" value="UniProtKB-ARBA"/>
</dbReference>
<feature type="domain" description="Sialate O-acetylesterase" evidence="3">
    <location>
        <begin position="137"/>
        <end position="213"/>
    </location>
</feature>
<reference evidence="4" key="1">
    <citation type="submission" date="2019-11" db="EMBL/GenBank/DDBJ databases">
        <authorList>
            <person name="Feng L."/>
        </authorList>
    </citation>
    <scope>NUCLEOTIDE SEQUENCE</scope>
    <source>
        <strain evidence="4">AMuciniphilaLFYP55</strain>
    </source>
</reference>
<evidence type="ECO:0000256" key="2">
    <source>
        <dbReference type="SAM" id="SignalP"/>
    </source>
</evidence>
<protein>
    <recommendedName>
        <fullName evidence="3">Sialate O-acetylesterase domain-containing protein</fullName>
    </recommendedName>
</protein>
<dbReference type="InterPro" id="IPR036514">
    <property type="entry name" value="SGNH_hydro_sf"/>
</dbReference>